<dbReference type="Pfam" id="PF08015">
    <property type="entry name" value="Pheromone"/>
    <property type="match status" value="1"/>
</dbReference>
<accession>A0ABR3JCA6</accession>
<dbReference type="Proteomes" id="UP001556367">
    <property type="component" value="Unassembled WGS sequence"/>
</dbReference>
<reference evidence="2" key="1">
    <citation type="submission" date="2024-06" db="EMBL/GenBank/DDBJ databases">
        <title>Multi-omics analyses provide insights into the biosynthesis of the anticancer antibiotic pleurotin in Hohenbuehelia grisea.</title>
        <authorList>
            <person name="Weaver J.A."/>
            <person name="Alberti F."/>
        </authorList>
    </citation>
    <scope>NUCLEOTIDE SEQUENCE [LARGE SCALE GENOMIC DNA]</scope>
    <source>
        <strain evidence="2">T-177</strain>
    </source>
</reference>
<comment type="caution">
    <text evidence="1">The sequence shown here is derived from an EMBL/GenBank/DDBJ whole genome shotgun (WGS) entry which is preliminary data.</text>
</comment>
<protein>
    <recommendedName>
        <fullName evidence="3">Pheromone</fullName>
    </recommendedName>
</protein>
<sequence length="63" mass="6710">MDTFLPFDFMSTLDIPHTSSAADVVIKSDAAVDTLPDGDGDLDVLADFERRSGPGGNYFCVIA</sequence>
<keyword evidence="2" id="KW-1185">Reference proteome</keyword>
<gene>
    <name evidence="1" type="ORF">HGRIS_007131</name>
</gene>
<evidence type="ECO:0000313" key="2">
    <source>
        <dbReference type="Proteomes" id="UP001556367"/>
    </source>
</evidence>
<evidence type="ECO:0008006" key="3">
    <source>
        <dbReference type="Google" id="ProtNLM"/>
    </source>
</evidence>
<dbReference type="EMBL" id="JASNQZ010000010">
    <property type="protein sequence ID" value="KAL0952916.1"/>
    <property type="molecule type" value="Genomic_DNA"/>
</dbReference>
<name>A0ABR3JCA6_9AGAR</name>
<evidence type="ECO:0000313" key="1">
    <source>
        <dbReference type="EMBL" id="KAL0952916.1"/>
    </source>
</evidence>
<proteinExistence type="predicted"/>
<organism evidence="1 2">
    <name type="scientific">Hohenbuehelia grisea</name>
    <dbReference type="NCBI Taxonomy" id="104357"/>
    <lineage>
        <taxon>Eukaryota</taxon>
        <taxon>Fungi</taxon>
        <taxon>Dikarya</taxon>
        <taxon>Basidiomycota</taxon>
        <taxon>Agaricomycotina</taxon>
        <taxon>Agaricomycetes</taxon>
        <taxon>Agaricomycetidae</taxon>
        <taxon>Agaricales</taxon>
        <taxon>Pleurotineae</taxon>
        <taxon>Pleurotaceae</taxon>
        <taxon>Hohenbuehelia</taxon>
    </lineage>
</organism>
<dbReference type="InterPro" id="IPR012597">
    <property type="entry name" value="Pheromone"/>
</dbReference>